<feature type="transmembrane region" description="Helical" evidence="8">
    <location>
        <begin position="67"/>
        <end position="92"/>
    </location>
</feature>
<feature type="transmembrane region" description="Helical" evidence="8">
    <location>
        <begin position="306"/>
        <end position="339"/>
    </location>
</feature>
<evidence type="ECO:0000256" key="1">
    <source>
        <dbReference type="ARBA" id="ARBA00004651"/>
    </source>
</evidence>
<evidence type="ECO:0000256" key="4">
    <source>
        <dbReference type="ARBA" id="ARBA00022475"/>
    </source>
</evidence>
<dbReference type="PANTHER" id="PTHR21716">
    <property type="entry name" value="TRANSMEMBRANE PROTEIN"/>
    <property type="match status" value="1"/>
</dbReference>
<dbReference type="GO" id="GO:0055085">
    <property type="term" value="P:transmembrane transport"/>
    <property type="evidence" value="ECO:0007669"/>
    <property type="project" value="TreeGrafter"/>
</dbReference>
<accession>A0A7D4QB79</accession>
<feature type="transmembrane region" description="Helical" evidence="8">
    <location>
        <begin position="153"/>
        <end position="175"/>
    </location>
</feature>
<evidence type="ECO:0000256" key="3">
    <source>
        <dbReference type="ARBA" id="ARBA00022448"/>
    </source>
</evidence>
<feature type="transmembrane region" description="Helical" evidence="8">
    <location>
        <begin position="7"/>
        <end position="31"/>
    </location>
</feature>
<dbReference type="AlphaFoldDB" id="A0A7D4QB79"/>
<protein>
    <submittedName>
        <fullName evidence="9">AI-2E family transporter</fullName>
    </submittedName>
</protein>
<dbReference type="RefSeq" id="WP_173493387.1">
    <property type="nucleotide sequence ID" value="NZ_CP054056.1"/>
</dbReference>
<sequence length="350" mass="36359">MEQKTRLVGGFGVGLTGGLGVMVAVLLGTAIGQIATIITYVAIALFIALGLDPLVRGLMRAKLPRIAAVSIVVLGFLGAVAFVLSLIIPAVVTEASKLVASIPSIATNLVTNELIANWDAQLGGGITNATGGAVEFLSNAANWPGLVGGVLEVGLGLLSGILGFIIVVILTIYFMSALESMKDYLSKLVANSKREKFRALTDQIAYSVGRWVAGQTTIALIHAVVVYTFLTSVDAPFELLLASIAFLLALIPLVGPLSAAVLVTAISLTAGTDTALVVGIFYLIYLQVEAYLISPRVMKQAVSVPASLVVIAALVGGTLMGVLGALIAIPVAASVLLIVREVWMPRQEKR</sequence>
<evidence type="ECO:0000256" key="7">
    <source>
        <dbReference type="ARBA" id="ARBA00023136"/>
    </source>
</evidence>
<dbReference type="EMBL" id="CP054056">
    <property type="protein sequence ID" value="QKJ25090.1"/>
    <property type="molecule type" value="Genomic_DNA"/>
</dbReference>
<dbReference type="Proteomes" id="UP000501003">
    <property type="component" value="Chromosome"/>
</dbReference>
<keyword evidence="6 8" id="KW-1133">Transmembrane helix</keyword>
<evidence type="ECO:0000313" key="9">
    <source>
        <dbReference type="EMBL" id="QKJ25090.1"/>
    </source>
</evidence>
<keyword evidence="3" id="KW-0813">Transport</keyword>
<keyword evidence="5 8" id="KW-0812">Transmembrane</keyword>
<reference evidence="9 10" key="1">
    <citation type="submission" date="2020-05" db="EMBL/GenBank/DDBJ databases">
        <title>Aquirufa sp. strain 15G-AUS-rot a new Aquirufa species.</title>
        <authorList>
            <person name="Pitt A."/>
            <person name="Hahn M.W."/>
        </authorList>
    </citation>
    <scope>NUCLEOTIDE SEQUENCE [LARGE SCALE GENOMIC DNA]</scope>
    <source>
        <strain evidence="9 10">15G-AUS-rot</strain>
    </source>
</reference>
<gene>
    <name evidence="9" type="ORF">HRU87_02505</name>
</gene>
<evidence type="ECO:0000313" key="10">
    <source>
        <dbReference type="Proteomes" id="UP000501003"/>
    </source>
</evidence>
<keyword evidence="10" id="KW-1185">Reference proteome</keyword>
<evidence type="ECO:0000256" key="5">
    <source>
        <dbReference type="ARBA" id="ARBA00022692"/>
    </source>
</evidence>
<feature type="transmembrane region" description="Helical" evidence="8">
    <location>
        <begin position="204"/>
        <end position="227"/>
    </location>
</feature>
<dbReference type="KEGG" id="aqg:HRU87_02505"/>
<evidence type="ECO:0000256" key="2">
    <source>
        <dbReference type="ARBA" id="ARBA00009773"/>
    </source>
</evidence>
<dbReference type="InterPro" id="IPR002549">
    <property type="entry name" value="AI-2E-like"/>
</dbReference>
<comment type="subcellular location">
    <subcellularLocation>
        <location evidence="1">Cell membrane</location>
        <topology evidence="1">Multi-pass membrane protein</topology>
    </subcellularLocation>
</comment>
<dbReference type="PANTHER" id="PTHR21716:SF53">
    <property type="entry name" value="PERMEASE PERM-RELATED"/>
    <property type="match status" value="1"/>
</dbReference>
<feature type="transmembrane region" description="Helical" evidence="8">
    <location>
        <begin position="37"/>
        <end position="55"/>
    </location>
</feature>
<feature type="transmembrane region" description="Helical" evidence="8">
    <location>
        <begin position="275"/>
        <end position="294"/>
    </location>
</feature>
<evidence type="ECO:0000256" key="6">
    <source>
        <dbReference type="ARBA" id="ARBA00022989"/>
    </source>
</evidence>
<dbReference type="GO" id="GO:0005886">
    <property type="term" value="C:plasma membrane"/>
    <property type="evidence" value="ECO:0007669"/>
    <property type="project" value="UniProtKB-SubCell"/>
</dbReference>
<dbReference type="Pfam" id="PF01594">
    <property type="entry name" value="AI-2E_transport"/>
    <property type="match status" value="1"/>
</dbReference>
<keyword evidence="7 8" id="KW-0472">Membrane</keyword>
<keyword evidence="4" id="KW-1003">Cell membrane</keyword>
<feature type="transmembrane region" description="Helical" evidence="8">
    <location>
        <begin position="239"/>
        <end position="263"/>
    </location>
</feature>
<comment type="similarity">
    <text evidence="2">Belongs to the autoinducer-2 exporter (AI-2E) (TC 2.A.86) family.</text>
</comment>
<name>A0A7D4QB79_9MICO</name>
<evidence type="ECO:0000256" key="8">
    <source>
        <dbReference type="SAM" id="Phobius"/>
    </source>
</evidence>
<proteinExistence type="inferred from homology"/>
<organism evidence="9 10">
    <name type="scientific">Aquiluna borgnonia</name>
    <dbReference type="NCBI Taxonomy" id="2499157"/>
    <lineage>
        <taxon>Bacteria</taxon>
        <taxon>Bacillati</taxon>
        <taxon>Actinomycetota</taxon>
        <taxon>Actinomycetes</taxon>
        <taxon>Micrococcales</taxon>
        <taxon>Microbacteriaceae</taxon>
        <taxon>Luna cluster</taxon>
        <taxon>Luna-1 subcluster</taxon>
        <taxon>Aquiluna</taxon>
    </lineage>
</organism>